<feature type="compositionally biased region" description="Basic and acidic residues" evidence="1">
    <location>
        <begin position="9"/>
        <end position="20"/>
    </location>
</feature>
<evidence type="ECO:0000313" key="2">
    <source>
        <dbReference type="EMBL" id="MBC8752477.1"/>
    </source>
</evidence>
<proteinExistence type="predicted"/>
<evidence type="ECO:0000313" key="3">
    <source>
        <dbReference type="Proteomes" id="UP000736373"/>
    </source>
</evidence>
<organism evidence="2 3">
    <name type="scientific">Paraburkholderia podalyriae</name>
    <dbReference type="NCBI Taxonomy" id="1938811"/>
    <lineage>
        <taxon>Bacteria</taxon>
        <taxon>Pseudomonadati</taxon>
        <taxon>Pseudomonadota</taxon>
        <taxon>Betaproteobacteria</taxon>
        <taxon>Burkholderiales</taxon>
        <taxon>Burkholderiaceae</taxon>
        <taxon>Paraburkholderia</taxon>
    </lineage>
</organism>
<accession>A0ABR7Q1Q4</accession>
<feature type="region of interest" description="Disordered" evidence="1">
    <location>
        <begin position="1"/>
        <end position="26"/>
    </location>
</feature>
<dbReference type="Proteomes" id="UP000736373">
    <property type="component" value="Unassembled WGS sequence"/>
</dbReference>
<dbReference type="RefSeq" id="WP_187639334.1">
    <property type="nucleotide sequence ID" value="NZ_VZQQ01000107.1"/>
</dbReference>
<evidence type="ECO:0000256" key="1">
    <source>
        <dbReference type="SAM" id="MobiDB-lite"/>
    </source>
</evidence>
<dbReference type="EMBL" id="VZQQ01000107">
    <property type="protein sequence ID" value="MBC8752477.1"/>
    <property type="molecule type" value="Genomic_DNA"/>
</dbReference>
<keyword evidence="3" id="KW-1185">Reference proteome</keyword>
<gene>
    <name evidence="2" type="ORF">F6X42_40625</name>
</gene>
<sequence>MNSAPRSNDLGRLRLHHDPVSPEGHQVQAHRDVMLQASPDGRTVVLIEIEERYSDHHAAGPEQEVRYEISVSELVQLIRAHGARL</sequence>
<reference evidence="2 3" key="1">
    <citation type="submission" date="2019-09" db="EMBL/GenBank/DDBJ databases">
        <title>Paraburkholderia podalyriae sp. nov., A South African Podalyria-associated rhizobium.</title>
        <authorList>
            <person name="Mavima L."/>
            <person name="Beukes C.W."/>
            <person name="Palmer M."/>
            <person name="De Meyer S.E."/>
            <person name="James E.K."/>
            <person name="Maluk M."/>
            <person name="Avontuur J.R."/>
            <person name="Chan W.Y."/>
            <person name="Venter S.N."/>
            <person name="Steenkamp E.T."/>
        </authorList>
    </citation>
    <scope>NUCLEOTIDE SEQUENCE [LARGE SCALE GENOMIC DNA]</scope>
    <source>
        <strain evidence="2 3">WC7.3b</strain>
    </source>
</reference>
<name>A0ABR7Q1Q4_9BURK</name>
<comment type="caution">
    <text evidence="2">The sequence shown here is derived from an EMBL/GenBank/DDBJ whole genome shotgun (WGS) entry which is preliminary data.</text>
</comment>
<protein>
    <submittedName>
        <fullName evidence="2">Uncharacterized protein</fullName>
    </submittedName>
</protein>